<dbReference type="CDD" id="cd03801">
    <property type="entry name" value="GT4_PimA-like"/>
    <property type="match status" value="1"/>
</dbReference>
<dbReference type="Pfam" id="PF00534">
    <property type="entry name" value="Glycos_transf_1"/>
    <property type="match status" value="1"/>
</dbReference>
<feature type="domain" description="Glycosyl transferase family 1" evidence="2">
    <location>
        <begin position="194"/>
        <end position="357"/>
    </location>
</feature>
<dbReference type="RefSeq" id="WP_268003801.1">
    <property type="nucleotide sequence ID" value="NZ_CP104067.1"/>
</dbReference>
<name>A0ABY6ZBJ3_9BACL</name>
<feature type="domain" description="Glycosyltransferase subfamily 4-like N-terminal" evidence="3">
    <location>
        <begin position="16"/>
        <end position="184"/>
    </location>
</feature>
<feature type="transmembrane region" description="Helical" evidence="1">
    <location>
        <begin position="62"/>
        <end position="80"/>
    </location>
</feature>
<dbReference type="Proteomes" id="UP001164761">
    <property type="component" value="Chromosome"/>
</dbReference>
<dbReference type="PANTHER" id="PTHR45947">
    <property type="entry name" value="SULFOQUINOVOSYL TRANSFERASE SQD2"/>
    <property type="match status" value="1"/>
</dbReference>
<keyword evidence="1" id="KW-0812">Transmembrane</keyword>
<dbReference type="Gene3D" id="3.40.50.2000">
    <property type="entry name" value="Glycogen Phosphorylase B"/>
    <property type="match status" value="2"/>
</dbReference>
<dbReference type="SUPFAM" id="SSF53756">
    <property type="entry name" value="UDP-Glycosyltransferase/glycogen phosphorylase"/>
    <property type="match status" value="1"/>
</dbReference>
<sequence length="402" mass="45535">MKNRQIVFVANDVGGIGGMEKHLTELITRVKNDFSITVMASTMKLQDSDGVRFIRIPTPRKPFPVMIVLFSICASIRLLFMKQNLVHTTGAIVFNRVDVSTIHFCHRGYVQTGIGDRDVSKSIFHRINSAISIKMKLWLENFCYRPTRTRRLVAVSSRIKQELSAAYKCPESTVTVIPNGVDVTKFHPVQHLERRKLRGIHGLPEDGTFLLFMGGDWGRKGLQFALQAFNEIAVLHPNVYMVVVGSGNADAFLHFVSEEVRHRVIFAGRQANPEHWYQMSDVFLFPSSYEACSLAVLEAAASGLAMVVTDVGGANDVVEDGVSGYLVRQDVEHIVSRLDMLLRNPEHLNQMRTAVRERVERMTWDAMYHRFRALYEEILLESTQSKKRTETVKAGVRNVERA</sequence>
<dbReference type="InterPro" id="IPR050194">
    <property type="entry name" value="Glycosyltransferase_grp1"/>
</dbReference>
<keyword evidence="1" id="KW-0472">Membrane</keyword>
<dbReference type="Pfam" id="PF13439">
    <property type="entry name" value="Glyco_transf_4"/>
    <property type="match status" value="1"/>
</dbReference>
<gene>
    <name evidence="4" type="ORF">NZD89_16015</name>
</gene>
<accession>A0ABY6ZBJ3</accession>
<protein>
    <submittedName>
        <fullName evidence="4">Glycosyltransferase family 4 protein</fullName>
    </submittedName>
</protein>
<reference evidence="4" key="1">
    <citation type="submission" date="2022-08" db="EMBL/GenBank/DDBJ databases">
        <title>Alicyclobacillus fastidiosus DSM 17978, complete genome.</title>
        <authorList>
            <person name="Wang Q."/>
            <person name="Cai R."/>
            <person name="Wang Z."/>
        </authorList>
    </citation>
    <scope>NUCLEOTIDE SEQUENCE</scope>
    <source>
        <strain evidence="4">DSM 17978</strain>
    </source>
</reference>
<dbReference type="InterPro" id="IPR028098">
    <property type="entry name" value="Glyco_trans_4-like_N"/>
</dbReference>
<keyword evidence="5" id="KW-1185">Reference proteome</keyword>
<dbReference type="PANTHER" id="PTHR45947:SF3">
    <property type="entry name" value="SULFOQUINOVOSYL TRANSFERASE SQD2"/>
    <property type="match status" value="1"/>
</dbReference>
<proteinExistence type="predicted"/>
<evidence type="ECO:0000313" key="4">
    <source>
        <dbReference type="EMBL" id="WAH39903.1"/>
    </source>
</evidence>
<keyword evidence="1" id="KW-1133">Transmembrane helix</keyword>
<dbReference type="InterPro" id="IPR001296">
    <property type="entry name" value="Glyco_trans_1"/>
</dbReference>
<evidence type="ECO:0000313" key="5">
    <source>
        <dbReference type="Proteomes" id="UP001164761"/>
    </source>
</evidence>
<organism evidence="4 5">
    <name type="scientific">Alicyclobacillus fastidiosus</name>
    <dbReference type="NCBI Taxonomy" id="392011"/>
    <lineage>
        <taxon>Bacteria</taxon>
        <taxon>Bacillati</taxon>
        <taxon>Bacillota</taxon>
        <taxon>Bacilli</taxon>
        <taxon>Bacillales</taxon>
        <taxon>Alicyclobacillaceae</taxon>
        <taxon>Alicyclobacillus</taxon>
    </lineage>
</organism>
<dbReference type="EMBL" id="CP104067">
    <property type="protein sequence ID" value="WAH39903.1"/>
    <property type="molecule type" value="Genomic_DNA"/>
</dbReference>
<evidence type="ECO:0000259" key="2">
    <source>
        <dbReference type="Pfam" id="PF00534"/>
    </source>
</evidence>
<evidence type="ECO:0000259" key="3">
    <source>
        <dbReference type="Pfam" id="PF13439"/>
    </source>
</evidence>
<evidence type="ECO:0000256" key="1">
    <source>
        <dbReference type="SAM" id="Phobius"/>
    </source>
</evidence>